<dbReference type="RefSeq" id="XP_037145786.1">
    <property type="nucleotide sequence ID" value="XM_037289891.1"/>
</dbReference>
<feature type="compositionally biased region" description="Acidic residues" evidence="5">
    <location>
        <begin position="314"/>
        <end position="331"/>
    </location>
</feature>
<dbReference type="PROSITE" id="PS50833">
    <property type="entry name" value="BRIX"/>
    <property type="match status" value="1"/>
</dbReference>
<dbReference type="Pfam" id="PF04427">
    <property type="entry name" value="Brix"/>
    <property type="match status" value="1"/>
</dbReference>
<evidence type="ECO:0000256" key="4">
    <source>
        <dbReference type="RuleBase" id="RU367086"/>
    </source>
</evidence>
<dbReference type="PANTHER" id="PTHR12728:SF0">
    <property type="entry name" value="RIBOSOME PRODUCTION FACTOR 2 HOMOLOG"/>
    <property type="match status" value="1"/>
</dbReference>
<comment type="similarity">
    <text evidence="2 4">Belongs to the RPF2 family.</text>
</comment>
<feature type="domain" description="Brix" evidence="6">
    <location>
        <begin position="28"/>
        <end position="243"/>
    </location>
</feature>
<dbReference type="OrthoDB" id="407658at2759"/>
<evidence type="ECO:0000256" key="2">
    <source>
        <dbReference type="ARBA" id="ARBA00010782"/>
    </source>
</evidence>
<dbReference type="SMART" id="SM00879">
    <property type="entry name" value="Brix"/>
    <property type="match status" value="1"/>
</dbReference>
<dbReference type="GO" id="GO:0000027">
    <property type="term" value="P:ribosomal large subunit assembly"/>
    <property type="evidence" value="ECO:0007669"/>
    <property type="project" value="InterPro"/>
</dbReference>
<evidence type="ECO:0000259" key="6">
    <source>
        <dbReference type="PROSITE" id="PS50833"/>
    </source>
</evidence>
<evidence type="ECO:0000313" key="7">
    <source>
        <dbReference type="EMBL" id="QLG74061.1"/>
    </source>
</evidence>
<protein>
    <recommendedName>
        <fullName evidence="4">Ribosome production factor 2 homolog</fullName>
    </recommendedName>
    <alternativeName>
        <fullName evidence="4">Ribosome biogenesis protein RPF2 homolog</fullName>
    </alternativeName>
</protein>
<dbReference type="GO" id="GO:0005730">
    <property type="term" value="C:nucleolus"/>
    <property type="evidence" value="ECO:0007669"/>
    <property type="project" value="UniProtKB-SubCell"/>
</dbReference>
<accession>A0A7H9B5S4</accession>
<feature type="region of interest" description="Disordered" evidence="5">
    <location>
        <begin position="314"/>
        <end position="333"/>
    </location>
</feature>
<organism evidence="7 8">
    <name type="scientific">Zygotorulaspora mrakii</name>
    <name type="common">Zygosaccharomyces mrakii</name>
    <dbReference type="NCBI Taxonomy" id="42260"/>
    <lineage>
        <taxon>Eukaryota</taxon>
        <taxon>Fungi</taxon>
        <taxon>Dikarya</taxon>
        <taxon>Ascomycota</taxon>
        <taxon>Saccharomycotina</taxon>
        <taxon>Saccharomycetes</taxon>
        <taxon>Saccharomycetales</taxon>
        <taxon>Saccharomycetaceae</taxon>
        <taxon>Zygotorulaspora</taxon>
    </lineage>
</organism>
<name>A0A7H9B5S4_ZYGMR</name>
<evidence type="ECO:0000256" key="1">
    <source>
        <dbReference type="ARBA" id="ARBA00004604"/>
    </source>
</evidence>
<dbReference type="GO" id="GO:0019843">
    <property type="term" value="F:rRNA binding"/>
    <property type="evidence" value="ECO:0007669"/>
    <property type="project" value="UniProtKB-UniRule"/>
</dbReference>
<dbReference type="InterPro" id="IPR007109">
    <property type="entry name" value="Brix"/>
</dbReference>
<dbReference type="PANTHER" id="PTHR12728">
    <property type="entry name" value="BRIX DOMAIN CONTAINING PROTEIN"/>
    <property type="match status" value="1"/>
</dbReference>
<evidence type="ECO:0000256" key="5">
    <source>
        <dbReference type="SAM" id="MobiDB-lite"/>
    </source>
</evidence>
<evidence type="ECO:0000313" key="8">
    <source>
        <dbReference type="Proteomes" id="UP000509704"/>
    </source>
</evidence>
<keyword evidence="8" id="KW-1185">Reference proteome</keyword>
<dbReference type="KEGG" id="zmk:HG535_0F05730"/>
<dbReference type="GeneID" id="59237819"/>
<dbReference type="InterPro" id="IPR039770">
    <property type="entry name" value="Rpf2"/>
</dbReference>
<dbReference type="AlphaFoldDB" id="A0A7H9B5S4"/>
<dbReference type="EMBL" id="CP058609">
    <property type="protein sequence ID" value="QLG74061.1"/>
    <property type="molecule type" value="Genomic_DNA"/>
</dbReference>
<sequence>MIRTVKPKNARAKRALKEREPKLVENVKQAIFIPGQTSNKALHDIMVDLSAMKKPDIKRFERKNNVHPFEDASPLEFFSEKNDCSLMVLSTSSKKRKNNLTFIRTFGYRIYDIIELLVVENFKLLSDFKKKTFALGVKPMFSFQGSAFDTHPVYKHVKSLFLDFFRGSVTDLQDVAGLQYVLSLTVQGDFQDGEPLPNVLFRVYKLKTYRSEQGGRKLPRVELEETGPRLDFKIGRIQSASPEMEKEALKKAKNLEFKTAKNVEVDSMGDKFGTIHMGKQELNKLQTRKLKGLKSKFDQITDDGAEMEEYMNDEEEDINQTGEDAADDTYGEDFVTATDIEVAEPPSKRQKK</sequence>
<reference evidence="7 8" key="1">
    <citation type="submission" date="2020-07" db="EMBL/GenBank/DDBJ databases">
        <title>The yeast mating-type switching endonuclease HO is a domesticated member of an unorthodox homing genetic element family.</title>
        <authorList>
            <person name="Coughlan A.Y."/>
            <person name="Lombardi L."/>
            <person name="Braun-Galleani S."/>
            <person name="Martos A.R."/>
            <person name="Galeote V."/>
            <person name="Bigey F."/>
            <person name="Dequin S."/>
            <person name="Byrne K.P."/>
            <person name="Wolfe K.H."/>
        </authorList>
    </citation>
    <scope>NUCLEOTIDE SEQUENCE [LARGE SCALE GENOMIC DNA]</scope>
    <source>
        <strain evidence="7 8">NRRL Y-6702</strain>
    </source>
</reference>
<comment type="subcellular location">
    <subcellularLocation>
        <location evidence="1 4">Nucleus</location>
        <location evidence="1 4">Nucleolus</location>
    </subcellularLocation>
</comment>
<evidence type="ECO:0000256" key="3">
    <source>
        <dbReference type="ARBA" id="ARBA00023242"/>
    </source>
</evidence>
<gene>
    <name evidence="7" type="ORF">HG535_0F05730</name>
</gene>
<keyword evidence="3 4" id="KW-0539">Nucleus</keyword>
<dbReference type="Proteomes" id="UP000509704">
    <property type="component" value="Chromosome 6"/>
</dbReference>
<proteinExistence type="inferred from homology"/>
<dbReference type="GO" id="GO:0000463">
    <property type="term" value="P:maturation of LSU-rRNA from tricistronic rRNA transcript (SSU-rRNA, 5.8S rRNA, LSU-rRNA)"/>
    <property type="evidence" value="ECO:0007669"/>
    <property type="project" value="TreeGrafter"/>
</dbReference>